<keyword evidence="7" id="KW-0227">DNA damage</keyword>
<evidence type="ECO:0000256" key="10">
    <source>
        <dbReference type="ARBA" id="ARBA00023125"/>
    </source>
</evidence>
<comment type="caution">
    <text evidence="22">The sequence shown here is derived from an EMBL/GenBank/DDBJ whole genome shotgun (WGS) entry which is preliminary data.</text>
</comment>
<dbReference type="GO" id="GO:0005737">
    <property type="term" value="C:cytoplasm"/>
    <property type="evidence" value="ECO:0007669"/>
    <property type="project" value="UniProtKB-SubCell"/>
</dbReference>
<dbReference type="OrthoDB" id="3512845at2759"/>
<protein>
    <recommendedName>
        <fullName evidence="17">Aprataxin-like protein</fullName>
        <ecNumber evidence="4">3.6.1.71</ecNumber>
        <ecNumber evidence="3">3.6.1.72</ecNumber>
    </recommendedName>
    <alternativeName>
        <fullName evidence="18">Hit family protein 3</fullName>
    </alternativeName>
</protein>
<evidence type="ECO:0000256" key="6">
    <source>
        <dbReference type="ARBA" id="ARBA00022723"/>
    </source>
</evidence>
<comment type="function">
    <text evidence="16">DNA-binding protein involved in single-strand DNA break repair, double-strand DNA break repair and base excision repair. Resolves abortive DNA ligation intermediates formed either at base excision sites, or when DNA ligases attempt to repair non-ligatable breaks induced by reactive oxygen species. Catalyzes the release of adenylate groups covalently linked to 5'-phosphate termini, resulting in the production of 5'-phosphate termini that can be efficiently rejoined. Likewise, catalyzes the release of 3'-linked guanosine (DNAppG) and inosine (DNAppI) from DNA, but has higher specific activity with 5'-linked adenosine (AppDNA).</text>
</comment>
<comment type="catalytic activity">
    <reaction evidence="13">
        <text>a 3'-end 2'-deoxyribonucleotide-3'-diphospho-5'-guanosine-DNA + H2O = a 3'-end 2'-deoxyribonucleotide 3'-phosphate-DNA + GMP + 2 H(+)</text>
        <dbReference type="Rhea" id="RHEA:52140"/>
        <dbReference type="Rhea" id="RHEA-COMP:13186"/>
        <dbReference type="Rhea" id="RHEA-COMP:13187"/>
        <dbReference type="ChEBI" id="CHEBI:15377"/>
        <dbReference type="ChEBI" id="CHEBI:15378"/>
        <dbReference type="ChEBI" id="CHEBI:58115"/>
        <dbReference type="ChEBI" id="CHEBI:136419"/>
        <dbReference type="ChEBI" id="CHEBI:136420"/>
        <dbReference type="EC" id="3.6.1.72"/>
    </reaction>
</comment>
<keyword evidence="11" id="KW-0234">DNA repair</keyword>
<dbReference type="Proteomes" id="UP000283895">
    <property type="component" value="Unassembled WGS sequence"/>
</dbReference>
<evidence type="ECO:0000256" key="18">
    <source>
        <dbReference type="ARBA" id="ARBA00076243"/>
    </source>
</evidence>
<evidence type="ECO:0000256" key="3">
    <source>
        <dbReference type="ARBA" id="ARBA00012495"/>
    </source>
</evidence>
<dbReference type="Gene3D" id="3.30.428.10">
    <property type="entry name" value="HIT-like"/>
    <property type="match status" value="1"/>
</dbReference>
<keyword evidence="23" id="KW-1185">Reference proteome</keyword>
<dbReference type="GO" id="GO:0033699">
    <property type="term" value="F:DNA 5'-adenosine monophosphate hydrolase activity"/>
    <property type="evidence" value="ECO:0007669"/>
    <property type="project" value="UniProtKB-EC"/>
</dbReference>
<proteinExistence type="predicted"/>
<comment type="catalytic activity">
    <reaction evidence="15">
        <text>a 5'-end adenosine-5'-diphospho-5'-ribonucleoside-2'-deoxyribonucleotide-DNA + H2O = a 5'-end 5'-phospho-ribonucleoside-2'-deoxyribonucleotide-DNA + AMP + 2 H(+)</text>
        <dbReference type="Rhea" id="RHEA:52132"/>
        <dbReference type="Rhea" id="RHEA-COMP:13182"/>
        <dbReference type="Rhea" id="RHEA-COMP:13183"/>
        <dbReference type="ChEBI" id="CHEBI:15377"/>
        <dbReference type="ChEBI" id="CHEBI:15378"/>
        <dbReference type="ChEBI" id="CHEBI:136414"/>
        <dbReference type="ChEBI" id="CHEBI:136415"/>
        <dbReference type="ChEBI" id="CHEBI:456215"/>
        <dbReference type="EC" id="3.6.1.71"/>
    </reaction>
</comment>
<evidence type="ECO:0000256" key="8">
    <source>
        <dbReference type="ARBA" id="ARBA00022801"/>
    </source>
</evidence>
<dbReference type="InterPro" id="IPR032566">
    <property type="entry name" value="Znf-C2HE"/>
</dbReference>
<dbReference type="Pfam" id="PF01230">
    <property type="entry name" value="HIT"/>
    <property type="match status" value="1"/>
</dbReference>
<dbReference type="InterPro" id="IPR036265">
    <property type="entry name" value="HIT-like_sf"/>
</dbReference>
<evidence type="ECO:0000256" key="15">
    <source>
        <dbReference type="ARBA" id="ARBA00044713"/>
    </source>
</evidence>
<evidence type="ECO:0000256" key="13">
    <source>
        <dbReference type="ARBA" id="ARBA00024601"/>
    </source>
</evidence>
<comment type="catalytic activity">
    <reaction evidence="14">
        <text>a 5'-end adenosine-5'-diphospho-5'-2'-deoxyribonucleoside-DNA + H2O = a 5'-end 5'-phospho-2'-deoxyribonucleoside-DNA + AMP + 2 H(+)</text>
        <dbReference type="Rhea" id="RHEA:52128"/>
        <dbReference type="Rhea" id="RHEA-COMP:13180"/>
        <dbReference type="Rhea" id="RHEA-COMP:13181"/>
        <dbReference type="ChEBI" id="CHEBI:15377"/>
        <dbReference type="ChEBI" id="CHEBI:15378"/>
        <dbReference type="ChEBI" id="CHEBI:136412"/>
        <dbReference type="ChEBI" id="CHEBI:136413"/>
        <dbReference type="ChEBI" id="CHEBI:456215"/>
        <dbReference type="EC" id="3.6.1.71"/>
    </reaction>
</comment>
<dbReference type="GO" id="GO:0003725">
    <property type="term" value="F:double-stranded RNA binding"/>
    <property type="evidence" value="ECO:0007669"/>
    <property type="project" value="TreeGrafter"/>
</dbReference>
<dbReference type="GO" id="GO:0003697">
    <property type="term" value="F:single-stranded DNA binding"/>
    <property type="evidence" value="ECO:0007669"/>
    <property type="project" value="TreeGrafter"/>
</dbReference>
<dbReference type="EMBL" id="LKEA01000090">
    <property type="protein sequence ID" value="ROV87699.1"/>
    <property type="molecule type" value="Genomic_DNA"/>
</dbReference>
<evidence type="ECO:0000256" key="12">
    <source>
        <dbReference type="ARBA" id="ARBA00023242"/>
    </source>
</evidence>
<evidence type="ECO:0000313" key="22">
    <source>
        <dbReference type="EMBL" id="ROV87699.1"/>
    </source>
</evidence>
<evidence type="ECO:0000256" key="11">
    <source>
        <dbReference type="ARBA" id="ARBA00023204"/>
    </source>
</evidence>
<reference evidence="22 23" key="1">
    <citation type="submission" date="2015-09" db="EMBL/GenBank/DDBJ databases">
        <title>Host preference determinants of Valsa canker pathogens revealed by comparative genomics.</title>
        <authorList>
            <person name="Yin Z."/>
            <person name="Huang L."/>
        </authorList>
    </citation>
    <scope>NUCLEOTIDE SEQUENCE [LARGE SCALE GENOMIC DNA]</scope>
    <source>
        <strain evidence="22 23">03-1</strain>
    </source>
</reference>
<keyword evidence="5" id="KW-0963">Cytoplasm</keyword>
<evidence type="ECO:0000259" key="20">
    <source>
        <dbReference type="Pfam" id="PF01230"/>
    </source>
</evidence>
<evidence type="ECO:0000259" key="21">
    <source>
        <dbReference type="Pfam" id="PF16278"/>
    </source>
</evidence>
<feature type="domain" description="Aprataxin C2HE/C2H2/C2HC zinc finger" evidence="21">
    <location>
        <begin position="256"/>
        <end position="311"/>
    </location>
</feature>
<dbReference type="GO" id="GO:0030983">
    <property type="term" value="F:mismatched DNA binding"/>
    <property type="evidence" value="ECO:0007669"/>
    <property type="project" value="TreeGrafter"/>
</dbReference>
<keyword evidence="6" id="KW-0479">Metal-binding</keyword>
<name>A0A423VA77_9PEZI</name>
<organism evidence="22 23">
    <name type="scientific">Cytospora schulzeri</name>
    <dbReference type="NCBI Taxonomy" id="448051"/>
    <lineage>
        <taxon>Eukaryota</taxon>
        <taxon>Fungi</taxon>
        <taxon>Dikarya</taxon>
        <taxon>Ascomycota</taxon>
        <taxon>Pezizomycotina</taxon>
        <taxon>Sordariomycetes</taxon>
        <taxon>Sordariomycetidae</taxon>
        <taxon>Diaporthales</taxon>
        <taxon>Cytosporaceae</taxon>
        <taxon>Cytospora</taxon>
    </lineage>
</organism>
<evidence type="ECO:0000313" key="23">
    <source>
        <dbReference type="Proteomes" id="UP000283895"/>
    </source>
</evidence>
<evidence type="ECO:0000256" key="19">
    <source>
        <dbReference type="SAM" id="MobiDB-lite"/>
    </source>
</evidence>
<feature type="region of interest" description="Disordered" evidence="19">
    <location>
        <begin position="1"/>
        <end position="92"/>
    </location>
</feature>
<evidence type="ECO:0000256" key="1">
    <source>
        <dbReference type="ARBA" id="ARBA00004123"/>
    </source>
</evidence>
<dbReference type="AlphaFoldDB" id="A0A423VA77"/>
<gene>
    <name evidence="22" type="ORF">VMCG_10568</name>
</gene>
<keyword evidence="9" id="KW-0862">Zinc</keyword>
<dbReference type="GO" id="GO:0005634">
    <property type="term" value="C:nucleus"/>
    <property type="evidence" value="ECO:0007669"/>
    <property type="project" value="UniProtKB-SubCell"/>
</dbReference>
<evidence type="ECO:0000256" key="16">
    <source>
        <dbReference type="ARBA" id="ARBA00059438"/>
    </source>
</evidence>
<dbReference type="Pfam" id="PF16278">
    <property type="entry name" value="zf-C2HE"/>
    <property type="match status" value="1"/>
</dbReference>
<dbReference type="STRING" id="356882.A0A423VA77"/>
<dbReference type="EC" id="3.6.1.72" evidence="3"/>
<dbReference type="GO" id="GO:0120108">
    <property type="term" value="F:DNA-3'-diphospho-5'-guanosine diphosphatase activity"/>
    <property type="evidence" value="ECO:0007669"/>
    <property type="project" value="UniProtKB-EC"/>
</dbReference>
<keyword evidence="10" id="KW-0238">DNA-binding</keyword>
<dbReference type="SUPFAM" id="SSF54197">
    <property type="entry name" value="HIT-like"/>
    <property type="match status" value="1"/>
</dbReference>
<comment type="subcellular location">
    <subcellularLocation>
        <location evidence="2">Cytoplasm</location>
    </subcellularLocation>
    <subcellularLocation>
        <location evidence="1">Nucleus</location>
    </subcellularLocation>
</comment>
<dbReference type="GO" id="GO:0000012">
    <property type="term" value="P:single strand break repair"/>
    <property type="evidence" value="ECO:0007669"/>
    <property type="project" value="TreeGrafter"/>
</dbReference>
<evidence type="ECO:0000256" key="2">
    <source>
        <dbReference type="ARBA" id="ARBA00004496"/>
    </source>
</evidence>
<evidence type="ECO:0000256" key="14">
    <source>
        <dbReference type="ARBA" id="ARBA00044639"/>
    </source>
</evidence>
<accession>A0A423VA77</accession>
<dbReference type="PANTHER" id="PTHR12486">
    <property type="entry name" value="APRATAXIN-RELATED"/>
    <property type="match status" value="1"/>
</dbReference>
<dbReference type="PANTHER" id="PTHR12486:SF4">
    <property type="entry name" value="APRATAXIN"/>
    <property type="match status" value="1"/>
</dbReference>
<evidence type="ECO:0000256" key="5">
    <source>
        <dbReference type="ARBA" id="ARBA00022490"/>
    </source>
</evidence>
<dbReference type="FunFam" id="3.30.428.10:FF:000017">
    <property type="entry name" value="Aprataxin-like protein"/>
    <property type="match status" value="1"/>
</dbReference>
<dbReference type="EC" id="3.6.1.71" evidence="4"/>
<sequence>MAADTPSSRPKRSSSGSPDAPNKKRPPVGDEDPSTDAEDAITKEEIEGTEPPAASVGESSKARNAFSEIMAPKSQSKPKPHGASTKSTNSFPGREGLGAYLTNPDTFPASRVIFHTPDFVAIHDLFPKATVHCLLLPRSQAKFKLHPFEAFDDGEFLASVRREAERLKDLVGKELQRLLGKHSAADARRNAILDGDQEPDRDEEGNVVLPEGRDWSKEVKVGVHARPSMNHLHVHVMSRDMHSERMKNRKHYNSFTTGFFVPLEDFPLAENDPRRRQAGWPERPMVCWKCGQDFGNKFKLLKDHLESEFEEWKTE</sequence>
<feature type="domain" description="HIT" evidence="20">
    <location>
        <begin position="110"/>
        <end position="241"/>
    </location>
</feature>
<dbReference type="InterPro" id="IPR011146">
    <property type="entry name" value="HIT-like"/>
</dbReference>
<evidence type="ECO:0000256" key="17">
    <source>
        <dbReference type="ARBA" id="ARBA00068941"/>
    </source>
</evidence>
<dbReference type="GO" id="GO:1990165">
    <property type="term" value="F:single-strand break-containing DNA binding"/>
    <property type="evidence" value="ECO:0007669"/>
    <property type="project" value="TreeGrafter"/>
</dbReference>
<evidence type="ECO:0000256" key="4">
    <source>
        <dbReference type="ARBA" id="ARBA00012496"/>
    </source>
</evidence>
<keyword evidence="8" id="KW-0378">Hydrolase</keyword>
<feature type="compositionally biased region" description="Acidic residues" evidence="19">
    <location>
        <begin position="29"/>
        <end position="39"/>
    </location>
</feature>
<evidence type="ECO:0000256" key="9">
    <source>
        <dbReference type="ARBA" id="ARBA00022833"/>
    </source>
</evidence>
<evidence type="ECO:0000256" key="7">
    <source>
        <dbReference type="ARBA" id="ARBA00022763"/>
    </source>
</evidence>
<dbReference type="GO" id="GO:0046872">
    <property type="term" value="F:metal ion binding"/>
    <property type="evidence" value="ECO:0007669"/>
    <property type="project" value="UniProtKB-KW"/>
</dbReference>
<keyword evidence="12" id="KW-0539">Nucleus</keyword>